<gene>
    <name evidence="2" type="ORF">GGP41_004523</name>
</gene>
<proteinExistence type="predicted"/>
<feature type="region of interest" description="Disordered" evidence="1">
    <location>
        <begin position="484"/>
        <end position="528"/>
    </location>
</feature>
<reference evidence="2" key="1">
    <citation type="submission" date="2019-11" db="EMBL/GenBank/DDBJ databases">
        <title>Bipolaris sorokiniana Genome sequencing.</title>
        <authorList>
            <person name="Wang H."/>
        </authorList>
    </citation>
    <scope>NUCLEOTIDE SEQUENCE</scope>
</reference>
<evidence type="ECO:0000313" key="2">
    <source>
        <dbReference type="EMBL" id="KAF5844320.1"/>
    </source>
</evidence>
<name>A0A8H6DS63_COCSA</name>
<feature type="region of interest" description="Disordered" evidence="1">
    <location>
        <begin position="69"/>
        <end position="89"/>
    </location>
</feature>
<protein>
    <submittedName>
        <fullName evidence="2">Uncharacterized protein</fullName>
    </submittedName>
</protein>
<feature type="compositionally biased region" description="Polar residues" evidence="1">
    <location>
        <begin position="484"/>
        <end position="499"/>
    </location>
</feature>
<accession>A0A8H6DS63</accession>
<feature type="compositionally biased region" description="Acidic residues" evidence="1">
    <location>
        <begin position="518"/>
        <end position="527"/>
    </location>
</feature>
<evidence type="ECO:0000256" key="1">
    <source>
        <dbReference type="SAM" id="MobiDB-lite"/>
    </source>
</evidence>
<feature type="region of interest" description="Disordered" evidence="1">
    <location>
        <begin position="316"/>
        <end position="339"/>
    </location>
</feature>
<sequence>MACSEYEKGLMKALSQCKPSDVIKNKALLQCFHQFIKKGTVLEWCEILPESFKARNVFTAIQQLREPVRDADVTTQQPQQPRDTPKPPNVQYFEKFVSEEQRLKKLYRIAQRMTAVETTTQICKDREDLIPADPIIQAKAMYQRIEQPVNQRNPIYRQHVILFGDAVDRYAALRLVELSRGQDRKTAAFKAIAEGLETEKKKVAKRYTHSRLYLKLAEIGGPGSLFTIDGSKWEMENTNEEDIKLLCNYRKERLPTVEMQSQALDFMVVEDFARNLLAQGVDAAEIAVGRTTLAKLICRHVEIERFVQDGTITPKRTSVYNNEQPRRTSPRSPAKTGFRMDVRTPSHTISFDLQRPLPLYHALQSQQLAHAAETRTNTAKRRRISGDEDLQILTESDSIQENEQTCFALRSQASQFTAGTRTYDQGDHQTEETPDTLQSLENGNENYLKATAVELCQQPSSRISSFQDEQSLYTFRDLEYGPGLSSNTSNGVLNQSYPSENGDAMGESRCALSSSDVREEEDQDDSELPSVVVRNLRIGEERLGDLDLFTDYYYYY</sequence>
<comment type="caution">
    <text evidence="2">The sequence shown here is derived from an EMBL/GenBank/DDBJ whole genome shotgun (WGS) entry which is preliminary data.</text>
</comment>
<dbReference type="Proteomes" id="UP000624244">
    <property type="component" value="Unassembled WGS sequence"/>
</dbReference>
<evidence type="ECO:0000313" key="3">
    <source>
        <dbReference type="Proteomes" id="UP000624244"/>
    </source>
</evidence>
<dbReference type="AlphaFoldDB" id="A0A8H6DS63"/>
<dbReference type="EMBL" id="WNKQ01000024">
    <property type="protein sequence ID" value="KAF5844320.1"/>
    <property type="molecule type" value="Genomic_DNA"/>
</dbReference>
<organism evidence="2 3">
    <name type="scientific">Cochliobolus sativus</name>
    <name type="common">Common root rot and spot blotch fungus</name>
    <name type="synonym">Bipolaris sorokiniana</name>
    <dbReference type="NCBI Taxonomy" id="45130"/>
    <lineage>
        <taxon>Eukaryota</taxon>
        <taxon>Fungi</taxon>
        <taxon>Dikarya</taxon>
        <taxon>Ascomycota</taxon>
        <taxon>Pezizomycotina</taxon>
        <taxon>Dothideomycetes</taxon>
        <taxon>Pleosporomycetidae</taxon>
        <taxon>Pleosporales</taxon>
        <taxon>Pleosporineae</taxon>
        <taxon>Pleosporaceae</taxon>
        <taxon>Bipolaris</taxon>
    </lineage>
</organism>